<proteinExistence type="predicted"/>
<evidence type="ECO:0000313" key="1">
    <source>
        <dbReference type="EMBL" id="MFD0797540.1"/>
    </source>
</evidence>
<sequence length="373" mass="41664">MKVWRPIARVVLGGFLLGCSASDDGSQDNEMALRATEYNVLFSSASGPYTKKIAANPEGLHLNDTESISFSTMAPSITHREGSKIIMYQNTGDCDGNIVFYDFEDTTEFSTPVFSDLSSCTLGVTAVTQQDNTVFLSYVIDVTAKEQVFFIRSFDLNTNTHKDYVLNKKPVKLAVSGAKLFVLTWDEHRTEKNALTILDIKENIEILEMDMGFNVGTMFKKTNGDIIVAYPDAHTTIDGNSLASTYTKYTTGTEPHFFNSEQRTFDATGNMYYLRSVALNNQPKASPAMHDFDKNSTVLYYFENFLNEAQLRVEYNVKQATTVSYDDVNNLIVIGYQKNNSAGGVIRITPAPDLKLVDNFDLQDIPLLIFPTK</sequence>
<dbReference type="EMBL" id="JBHTHY010000006">
    <property type="protein sequence ID" value="MFD0797540.1"/>
    <property type="molecule type" value="Genomic_DNA"/>
</dbReference>
<evidence type="ECO:0000313" key="2">
    <source>
        <dbReference type="Proteomes" id="UP001597012"/>
    </source>
</evidence>
<protein>
    <recommendedName>
        <fullName evidence="3">DUF4221 domain-containing protein</fullName>
    </recommendedName>
</protein>
<reference evidence="2" key="1">
    <citation type="journal article" date="2019" name="Int. J. Syst. Evol. Microbiol.">
        <title>The Global Catalogue of Microorganisms (GCM) 10K type strain sequencing project: providing services to taxonomists for standard genome sequencing and annotation.</title>
        <authorList>
            <consortium name="The Broad Institute Genomics Platform"/>
            <consortium name="The Broad Institute Genome Sequencing Center for Infectious Disease"/>
            <person name="Wu L."/>
            <person name="Ma J."/>
        </authorList>
    </citation>
    <scope>NUCLEOTIDE SEQUENCE [LARGE SCALE GENOMIC DNA]</scope>
    <source>
        <strain evidence="2">CCUG 61948</strain>
    </source>
</reference>
<accession>A0ABW3B344</accession>
<dbReference type="RefSeq" id="WP_379933907.1">
    <property type="nucleotide sequence ID" value="NZ_JBHTHY010000006.1"/>
</dbReference>
<comment type="caution">
    <text evidence="1">The sequence shown here is derived from an EMBL/GenBank/DDBJ whole genome shotgun (WGS) entry which is preliminary data.</text>
</comment>
<keyword evidence="2" id="KW-1185">Reference proteome</keyword>
<dbReference type="Proteomes" id="UP001597012">
    <property type="component" value="Unassembled WGS sequence"/>
</dbReference>
<name>A0ABW3B344_9FLAO</name>
<organism evidence="1 2">
    <name type="scientific">Maribacter chungangensis</name>
    <dbReference type="NCBI Taxonomy" id="1069117"/>
    <lineage>
        <taxon>Bacteria</taxon>
        <taxon>Pseudomonadati</taxon>
        <taxon>Bacteroidota</taxon>
        <taxon>Flavobacteriia</taxon>
        <taxon>Flavobacteriales</taxon>
        <taxon>Flavobacteriaceae</taxon>
        <taxon>Maribacter</taxon>
    </lineage>
</organism>
<evidence type="ECO:0008006" key="3">
    <source>
        <dbReference type="Google" id="ProtNLM"/>
    </source>
</evidence>
<gene>
    <name evidence="1" type="ORF">ACFQZJ_08720</name>
</gene>